<organism evidence="2 3">
    <name type="scientific">Ignicoccus islandicus DSM 13165</name>
    <dbReference type="NCBI Taxonomy" id="940295"/>
    <lineage>
        <taxon>Archaea</taxon>
        <taxon>Thermoproteota</taxon>
        <taxon>Thermoprotei</taxon>
        <taxon>Desulfurococcales</taxon>
        <taxon>Desulfurococcaceae</taxon>
        <taxon>Ignicoccus</taxon>
    </lineage>
</organism>
<dbReference type="AlphaFoldDB" id="A0A0U3F5S7"/>
<dbReference type="PANTHER" id="PTHR42879">
    <property type="entry name" value="3-OXOACYL-(ACYL-CARRIER-PROTEIN) REDUCTASE"/>
    <property type="match status" value="1"/>
</dbReference>
<dbReference type="RefSeq" id="WP_075049252.1">
    <property type="nucleotide sequence ID" value="NZ_CP006867.1"/>
</dbReference>
<dbReference type="KEGG" id="iis:EYM_00940"/>
<dbReference type="STRING" id="940295.EYM_00940"/>
<sequence length="261" mass="28341">MELGLKGKRVLVTASTKGIGFAIAKTFLKEGARVVISSRNPKNVESALRELKNLGEVYGVAADVSSPTQREELVRRAIEALGGIDVFVFNSGGPPTKSFIETELGDWEASYRLLLESAVHLTKLILPQMVERKWGRVVYVTSVAIKMPIEGLVLSNSVRIGIAGLAKTLVKEFKGSGVTFNVVMPGYTLTKRMEEVLRKSAQLHGRTFEEELRELESKIPIGRIGKPEEIANVVVFLASEAASYVNGEAIAVDGGLVPTVF</sequence>
<keyword evidence="3" id="KW-1185">Reference proteome</keyword>
<dbReference type="Proteomes" id="UP000060778">
    <property type="component" value="Chromosome"/>
</dbReference>
<gene>
    <name evidence="2" type="ORF">EYM_00940</name>
</gene>
<protein>
    <submittedName>
        <fullName evidence="2">3-oxoacyl-ACP reductase</fullName>
    </submittedName>
</protein>
<dbReference type="SUPFAM" id="SSF51735">
    <property type="entry name" value="NAD(P)-binding Rossmann-fold domains"/>
    <property type="match status" value="1"/>
</dbReference>
<dbReference type="GeneID" id="30679606"/>
<dbReference type="InterPro" id="IPR050259">
    <property type="entry name" value="SDR"/>
</dbReference>
<dbReference type="FunFam" id="3.40.50.720:FF:000084">
    <property type="entry name" value="Short-chain dehydrogenase reductase"/>
    <property type="match status" value="1"/>
</dbReference>
<dbReference type="PANTHER" id="PTHR42879:SF6">
    <property type="entry name" value="NADPH-DEPENDENT REDUCTASE BACG"/>
    <property type="match status" value="1"/>
</dbReference>
<dbReference type="EMBL" id="CP006867">
    <property type="protein sequence ID" value="ALU11432.1"/>
    <property type="molecule type" value="Genomic_DNA"/>
</dbReference>
<reference evidence="2 3" key="1">
    <citation type="submission" date="2013-11" db="EMBL/GenBank/DDBJ databases">
        <title>Comparative genomics of Ignicoccus.</title>
        <authorList>
            <person name="Podar M."/>
        </authorList>
    </citation>
    <scope>NUCLEOTIDE SEQUENCE [LARGE SCALE GENOMIC DNA]</scope>
    <source>
        <strain evidence="2 3">DSM 13165</strain>
    </source>
</reference>
<dbReference type="Pfam" id="PF13561">
    <property type="entry name" value="adh_short_C2"/>
    <property type="match status" value="1"/>
</dbReference>
<dbReference type="Gene3D" id="3.40.50.720">
    <property type="entry name" value="NAD(P)-binding Rossmann-like Domain"/>
    <property type="match status" value="1"/>
</dbReference>
<dbReference type="InterPro" id="IPR036291">
    <property type="entry name" value="NAD(P)-bd_dom_sf"/>
</dbReference>
<evidence type="ECO:0000313" key="2">
    <source>
        <dbReference type="EMBL" id="ALU11432.1"/>
    </source>
</evidence>
<name>A0A0U3F5S7_9CREN</name>
<dbReference type="CDD" id="cd05344">
    <property type="entry name" value="BKR_like_SDR_like"/>
    <property type="match status" value="1"/>
</dbReference>
<comment type="similarity">
    <text evidence="1">Belongs to the short-chain dehydrogenases/reductases (SDR) family.</text>
</comment>
<proteinExistence type="inferred from homology"/>
<evidence type="ECO:0000256" key="1">
    <source>
        <dbReference type="ARBA" id="ARBA00006484"/>
    </source>
</evidence>
<dbReference type="InterPro" id="IPR002347">
    <property type="entry name" value="SDR_fam"/>
</dbReference>
<accession>A0A0U3F5S7</accession>
<evidence type="ECO:0000313" key="3">
    <source>
        <dbReference type="Proteomes" id="UP000060778"/>
    </source>
</evidence>
<dbReference type="OrthoDB" id="24596at2157"/>
<dbReference type="PRINTS" id="PR00081">
    <property type="entry name" value="GDHRDH"/>
</dbReference>